<feature type="domain" description="AMP-dependent synthetase/ligase" evidence="1">
    <location>
        <begin position="9"/>
        <end position="327"/>
    </location>
</feature>
<dbReference type="InterPro" id="IPR000873">
    <property type="entry name" value="AMP-dep_synth/lig_dom"/>
</dbReference>
<name>A0ABS5IA41_9PROT</name>
<proteinExistence type="predicted"/>
<gene>
    <name evidence="2" type="ORF">KEC16_02405</name>
</gene>
<dbReference type="EMBL" id="JAGTUF010000001">
    <property type="protein sequence ID" value="MBR9970563.1"/>
    <property type="molecule type" value="Genomic_DNA"/>
</dbReference>
<evidence type="ECO:0000259" key="1">
    <source>
        <dbReference type="Pfam" id="PF00501"/>
    </source>
</evidence>
<protein>
    <submittedName>
        <fullName evidence="2">AMP-binding protein</fullName>
    </submittedName>
</protein>
<dbReference type="InterPro" id="IPR050237">
    <property type="entry name" value="ATP-dep_AMP-bd_enzyme"/>
</dbReference>
<dbReference type="Proteomes" id="UP000680714">
    <property type="component" value="Unassembled WGS sequence"/>
</dbReference>
<reference evidence="2 3" key="1">
    <citation type="submission" date="2021-04" db="EMBL/GenBank/DDBJ databases">
        <title>Magnetospirillum sulfuroxidans sp. nov., a facultative chemolithoautotrophic sulfur-oxidizing alphaproteobacterium isolated from freshwater sediment and proposals for Paramagetospirillum gen. nov., and Magnetospirillaceae fam. nov.</title>
        <authorList>
            <person name="Koziaeva V."/>
            <person name="Geelhoed J.S."/>
            <person name="Sorokin D.Y."/>
            <person name="Grouzdev D.S."/>
        </authorList>
    </citation>
    <scope>NUCLEOTIDE SEQUENCE [LARGE SCALE GENOMIC DNA]</scope>
    <source>
        <strain evidence="2 3">J10</strain>
    </source>
</reference>
<organism evidence="2 3">
    <name type="scientific">Magnetospirillum sulfuroxidans</name>
    <dbReference type="NCBI Taxonomy" id="611300"/>
    <lineage>
        <taxon>Bacteria</taxon>
        <taxon>Pseudomonadati</taxon>
        <taxon>Pseudomonadota</taxon>
        <taxon>Alphaproteobacteria</taxon>
        <taxon>Rhodospirillales</taxon>
        <taxon>Rhodospirillaceae</taxon>
        <taxon>Magnetospirillum</taxon>
    </lineage>
</organism>
<dbReference type="InterPro" id="IPR016084">
    <property type="entry name" value="Haem_Oase-like_multi-hlx"/>
</dbReference>
<dbReference type="InterPro" id="IPR042099">
    <property type="entry name" value="ANL_N_sf"/>
</dbReference>
<comment type="caution">
    <text evidence="2">The sequence shown here is derived from an EMBL/GenBank/DDBJ whole genome shotgun (WGS) entry which is preliminary data.</text>
</comment>
<sequence length="690" mass="73326">MRDVLKAIRATAARTPERIAITDQFGAMSYGALDQAIASACAALSLSPRVIGLLMPRDHSHIVTDLALAALGRTIVPLPDFFSVGQWRHMVIDAGIEAVVTTAAGRARLAELDVPTLVPPPDAVADAWPDLSPSRRIIYTSGTTGAPKGVVLEENAMTASLSGLEMAAEASPEDVHLSVLPFSLLLEQLAGLLLPLKLGARIHIVASPQQAPQEAEQQDATTSVLVPELLAAWVQWLRHSGRRAPQSLRFVAVGGAPVGEELAQSAWEMGLPVHEGYGLSECCSVVAVNRPGQRRPGTVGQPLAGVNVSIDDGEIIVHGPTVMAGYLGGVAANGLWRTGDCGQIQSDGTLVVLGRKDDVIVTANGRNVHPEWIEPMIRADAAIRTCALIAGDGGIKAVLIPAPPIDASSTDWLARLQALTQTAPAYARPTEVAILSAAQAQANALFTPDGRPRRRRIAQFLKEAEMSLYETLVADTTRDRQSFLAIPLISQAVSEGVDASLYLAFLNSAYHHVRYTVPLLETALAACGPDDAALAEGLRDYIAEEIGHDEWILNDINALGGDVEVCRRARPPLAVRVLVATAFHLIAEEGPYSLLGMVHVLEGMSVALAIKAADCIRARVGGDDSAGFTYLTSHGGLDVGHVEGFARLLDVIDSPERRRTIIAATKDFYALYADVFRSLALRPTEVSHAA</sequence>
<dbReference type="PANTHER" id="PTHR43767">
    <property type="entry name" value="LONG-CHAIN-FATTY-ACID--COA LIGASE"/>
    <property type="match status" value="1"/>
</dbReference>
<dbReference type="Gene3D" id="3.40.50.12780">
    <property type="entry name" value="N-terminal domain of ligase-like"/>
    <property type="match status" value="1"/>
</dbReference>
<dbReference type="Pfam" id="PF14518">
    <property type="entry name" value="Haem_oxygenas_2"/>
    <property type="match status" value="1"/>
</dbReference>
<keyword evidence="3" id="KW-1185">Reference proteome</keyword>
<dbReference type="SUPFAM" id="SSF56801">
    <property type="entry name" value="Acetyl-CoA synthetase-like"/>
    <property type="match status" value="1"/>
</dbReference>
<dbReference type="InterPro" id="IPR020845">
    <property type="entry name" value="AMP-binding_CS"/>
</dbReference>
<evidence type="ECO:0000313" key="3">
    <source>
        <dbReference type="Proteomes" id="UP000680714"/>
    </source>
</evidence>
<dbReference type="PANTHER" id="PTHR43767:SF1">
    <property type="entry name" value="NONRIBOSOMAL PEPTIDE SYNTHASE PES1 (EUROFUNG)-RELATED"/>
    <property type="match status" value="1"/>
</dbReference>
<dbReference type="SUPFAM" id="SSF48613">
    <property type="entry name" value="Heme oxygenase-like"/>
    <property type="match status" value="1"/>
</dbReference>
<accession>A0ABS5IA41</accession>
<dbReference type="PROSITE" id="PS00455">
    <property type="entry name" value="AMP_BINDING"/>
    <property type="match status" value="1"/>
</dbReference>
<dbReference type="Gene3D" id="1.20.910.10">
    <property type="entry name" value="Heme oxygenase-like"/>
    <property type="match status" value="1"/>
</dbReference>
<dbReference type="Pfam" id="PF00501">
    <property type="entry name" value="AMP-binding"/>
    <property type="match status" value="1"/>
</dbReference>
<evidence type="ECO:0000313" key="2">
    <source>
        <dbReference type="EMBL" id="MBR9970563.1"/>
    </source>
</evidence>
<dbReference type="RefSeq" id="WP_211546051.1">
    <property type="nucleotide sequence ID" value="NZ_JAGTUF010000001.1"/>
</dbReference>